<dbReference type="PANTHER" id="PTHR44591">
    <property type="entry name" value="STRESS RESPONSE REGULATOR PROTEIN 1"/>
    <property type="match status" value="1"/>
</dbReference>
<protein>
    <recommendedName>
        <fullName evidence="3">Response regulatory domain-containing protein</fullName>
    </recommendedName>
</protein>
<dbReference type="PROSITE" id="PS50110">
    <property type="entry name" value="RESPONSE_REGULATORY"/>
    <property type="match status" value="1"/>
</dbReference>
<gene>
    <name evidence="4" type="ORF">SE17_07965</name>
</gene>
<comment type="caution">
    <text evidence="4">The sequence shown here is derived from an EMBL/GenBank/DDBJ whole genome shotgun (WGS) entry which is preliminary data.</text>
</comment>
<feature type="domain" description="Response regulatory" evidence="3">
    <location>
        <begin position="5"/>
        <end position="121"/>
    </location>
</feature>
<proteinExistence type="predicted"/>
<dbReference type="Pfam" id="PF00072">
    <property type="entry name" value="Response_reg"/>
    <property type="match status" value="1"/>
</dbReference>
<keyword evidence="1 2" id="KW-0597">Phosphoprotein</keyword>
<sequence>MPVETVLVVDDSTDIRTVVKYALLDQGFRVIEASNGYEAIQLARQWRPTAILLDLCMPGIDGWEVTLQLRSDPALDEVPIIAMTAYDVAPAICTAKKVGCQHVVAKPFDLYDITQTIKKFLSNQIELTVRYAGC</sequence>
<evidence type="ECO:0000256" key="2">
    <source>
        <dbReference type="PROSITE-ProRule" id="PRU00169"/>
    </source>
</evidence>
<dbReference type="Gene3D" id="3.40.50.2300">
    <property type="match status" value="1"/>
</dbReference>
<dbReference type="InterPro" id="IPR001789">
    <property type="entry name" value="Sig_transdc_resp-reg_receiver"/>
</dbReference>
<dbReference type="SMART" id="SM00448">
    <property type="entry name" value="REC"/>
    <property type="match status" value="1"/>
</dbReference>
<dbReference type="AlphaFoldDB" id="A0A0P9DJQ3"/>
<accession>A0A0P9DJQ3</accession>
<dbReference type="InterPro" id="IPR050595">
    <property type="entry name" value="Bact_response_regulator"/>
</dbReference>
<evidence type="ECO:0000256" key="1">
    <source>
        <dbReference type="ARBA" id="ARBA00022553"/>
    </source>
</evidence>
<keyword evidence="5" id="KW-1185">Reference proteome</keyword>
<evidence type="ECO:0000313" key="5">
    <source>
        <dbReference type="Proteomes" id="UP000050509"/>
    </source>
</evidence>
<dbReference type="InterPro" id="IPR011006">
    <property type="entry name" value="CheY-like_superfamily"/>
</dbReference>
<evidence type="ECO:0000313" key="4">
    <source>
        <dbReference type="EMBL" id="KPV53720.1"/>
    </source>
</evidence>
<feature type="modified residue" description="4-aspartylphosphate" evidence="2">
    <location>
        <position position="54"/>
    </location>
</feature>
<dbReference type="PANTHER" id="PTHR44591:SF3">
    <property type="entry name" value="RESPONSE REGULATORY DOMAIN-CONTAINING PROTEIN"/>
    <property type="match status" value="1"/>
</dbReference>
<dbReference type="GO" id="GO:0000160">
    <property type="term" value="P:phosphorelay signal transduction system"/>
    <property type="evidence" value="ECO:0007669"/>
    <property type="project" value="InterPro"/>
</dbReference>
<dbReference type="SUPFAM" id="SSF52172">
    <property type="entry name" value="CheY-like"/>
    <property type="match status" value="1"/>
</dbReference>
<dbReference type="Proteomes" id="UP000050509">
    <property type="component" value="Unassembled WGS sequence"/>
</dbReference>
<name>A0A0P9DJQ3_9CHLR</name>
<reference evidence="4 5" key="1">
    <citation type="submission" date="2015-09" db="EMBL/GenBank/DDBJ databases">
        <title>Draft genome sequence of Kouleothrix aurantiaca JCM 19913.</title>
        <authorList>
            <person name="Hemp J."/>
        </authorList>
    </citation>
    <scope>NUCLEOTIDE SEQUENCE [LARGE SCALE GENOMIC DNA]</scope>
    <source>
        <strain evidence="4 5">COM-B</strain>
    </source>
</reference>
<dbReference type="EMBL" id="LJCR01000192">
    <property type="protein sequence ID" value="KPV53720.1"/>
    <property type="molecule type" value="Genomic_DNA"/>
</dbReference>
<organism evidence="4 5">
    <name type="scientific">Kouleothrix aurantiaca</name>
    <dbReference type="NCBI Taxonomy" id="186479"/>
    <lineage>
        <taxon>Bacteria</taxon>
        <taxon>Bacillati</taxon>
        <taxon>Chloroflexota</taxon>
        <taxon>Chloroflexia</taxon>
        <taxon>Chloroflexales</taxon>
        <taxon>Roseiflexineae</taxon>
        <taxon>Roseiflexaceae</taxon>
        <taxon>Kouleothrix</taxon>
    </lineage>
</organism>
<evidence type="ECO:0000259" key="3">
    <source>
        <dbReference type="PROSITE" id="PS50110"/>
    </source>
</evidence>